<dbReference type="SUPFAM" id="SSF51445">
    <property type="entry name" value="(Trans)glycosidases"/>
    <property type="match status" value="1"/>
</dbReference>
<feature type="signal peptide" evidence="4">
    <location>
        <begin position="1"/>
        <end position="25"/>
    </location>
</feature>
<dbReference type="Pfam" id="PF07745">
    <property type="entry name" value="Glyco_hydro_53"/>
    <property type="match status" value="1"/>
</dbReference>
<gene>
    <name evidence="5" type="ORF">RM779_19855</name>
</gene>
<evidence type="ECO:0000313" key="6">
    <source>
        <dbReference type="Proteomes" id="UP001183615"/>
    </source>
</evidence>
<sequence>MMHRRTLLRAGTAALAGPVALNALAGGTAHAVPLPVQGVDLSSVLKAEDLGAVWRYSDNTVGDPLRILQEGGANWVRLKVWVDSPDGYHGKQQVLTMAQRANALGMRLLIDFHYSDSWADPGQQRKPAAWAGLSGGALEQALYDHTFDVLDGLRGQGTAASMVQIGNEINGGMLWPDGSTDDWDALAGLLTAGARATADASPGTEIALHLAEGGDNGGTVWWFDNAVARGVPFDVIALSFYIYWHGTLDELQINMNDVAARYGKDVIVAETAYPFTLDDADGHPNIIADSSLLPDDFHPTVEGQAAWMGALSEVVASVPGGRGRGMFYWEPAWTATPGNGWDPADPSSGNAWENQALFDFTGRALPAARWR</sequence>
<reference evidence="6" key="1">
    <citation type="submission" date="2023-07" db="EMBL/GenBank/DDBJ databases">
        <title>30 novel species of actinomycetes from the DSMZ collection.</title>
        <authorList>
            <person name="Nouioui I."/>
        </authorList>
    </citation>
    <scope>NUCLEOTIDE SEQUENCE [LARGE SCALE GENOMIC DNA]</scope>
    <source>
        <strain evidence="6">DSM 41886</strain>
    </source>
</reference>
<dbReference type="PANTHER" id="PTHR34983">
    <property type="entry name" value="ARABINOGALACTAN ENDO-BETA-1,4-GALACTANASE A"/>
    <property type="match status" value="1"/>
</dbReference>
<evidence type="ECO:0000256" key="4">
    <source>
        <dbReference type="RuleBase" id="RU361192"/>
    </source>
</evidence>
<feature type="chain" id="PRO_5044952569" description="Arabinogalactan endo-beta-1,4-galactanase" evidence="4">
    <location>
        <begin position="26"/>
        <end position="371"/>
    </location>
</feature>
<evidence type="ECO:0000313" key="5">
    <source>
        <dbReference type="EMBL" id="MDT0444839.1"/>
    </source>
</evidence>
<dbReference type="Proteomes" id="UP001183615">
    <property type="component" value="Unassembled WGS sequence"/>
</dbReference>
<keyword evidence="2 4" id="KW-0378">Hydrolase</keyword>
<dbReference type="EC" id="3.2.1.89" evidence="4"/>
<dbReference type="Gene3D" id="3.20.20.80">
    <property type="entry name" value="Glycosidases"/>
    <property type="match status" value="1"/>
</dbReference>
<evidence type="ECO:0000256" key="2">
    <source>
        <dbReference type="ARBA" id="ARBA00022801"/>
    </source>
</evidence>
<comment type="catalytic activity">
    <reaction evidence="4">
        <text>The enzyme specifically hydrolyzes (1-&gt;4)-beta-D-galactosidic linkages in type I arabinogalactans.</text>
        <dbReference type="EC" id="3.2.1.89"/>
    </reaction>
</comment>
<keyword evidence="4" id="KW-0732">Signal</keyword>
<name>A0ABU2SAH9_9ACTN</name>
<evidence type="ECO:0000256" key="3">
    <source>
        <dbReference type="ARBA" id="ARBA00023295"/>
    </source>
</evidence>
<dbReference type="PROSITE" id="PS51318">
    <property type="entry name" value="TAT"/>
    <property type="match status" value="1"/>
</dbReference>
<dbReference type="EMBL" id="JAVREV010000011">
    <property type="protein sequence ID" value="MDT0444839.1"/>
    <property type="molecule type" value="Genomic_DNA"/>
</dbReference>
<dbReference type="InterPro" id="IPR011683">
    <property type="entry name" value="Glyco_hydro_53"/>
</dbReference>
<comment type="similarity">
    <text evidence="1 4">Belongs to the glycosyl hydrolase 53 family.</text>
</comment>
<keyword evidence="3 4" id="KW-0326">Glycosidase</keyword>
<dbReference type="PANTHER" id="PTHR34983:SF2">
    <property type="entry name" value="ENDO-BETA-1,4-GALACTANASE"/>
    <property type="match status" value="1"/>
</dbReference>
<evidence type="ECO:0000256" key="1">
    <source>
        <dbReference type="ARBA" id="ARBA00010687"/>
    </source>
</evidence>
<keyword evidence="6" id="KW-1185">Reference proteome</keyword>
<dbReference type="RefSeq" id="WP_311619088.1">
    <property type="nucleotide sequence ID" value="NZ_JAVREV010000011.1"/>
</dbReference>
<proteinExistence type="inferred from homology"/>
<comment type="caution">
    <text evidence="5">The sequence shown here is derived from an EMBL/GenBank/DDBJ whole genome shotgun (WGS) entry which is preliminary data.</text>
</comment>
<organism evidence="5 6">
    <name type="scientific">Streptomyces johnsoniae</name>
    <dbReference type="NCBI Taxonomy" id="3075532"/>
    <lineage>
        <taxon>Bacteria</taxon>
        <taxon>Bacillati</taxon>
        <taxon>Actinomycetota</taxon>
        <taxon>Actinomycetes</taxon>
        <taxon>Kitasatosporales</taxon>
        <taxon>Streptomycetaceae</taxon>
        <taxon>Streptomyces</taxon>
    </lineage>
</organism>
<dbReference type="InterPro" id="IPR006311">
    <property type="entry name" value="TAT_signal"/>
</dbReference>
<protein>
    <recommendedName>
        <fullName evidence="4">Arabinogalactan endo-beta-1,4-galactanase</fullName>
        <ecNumber evidence="4">3.2.1.89</ecNumber>
    </recommendedName>
</protein>
<accession>A0ABU2SAH9</accession>
<dbReference type="InterPro" id="IPR017853">
    <property type="entry name" value="GH"/>
</dbReference>